<reference evidence="1" key="2">
    <citation type="submission" date="2004-02" db="EMBL/GenBank/DDBJ databases">
        <authorList>
            <consortium name="Genoscope"/>
            <consortium name="Whitehead Institute Centre for Genome Research"/>
        </authorList>
    </citation>
    <scope>NUCLEOTIDE SEQUENCE</scope>
</reference>
<dbReference type="AlphaFoldDB" id="Q4T8R1"/>
<sequence length="86" mass="9578">TRVSVQVLQLTQCGAVKAAASPWAATSLLAQRRASEAQLFHHLPHYIEVEKHLESTEKAAHFSAYCGFHSKQMCSCSERTNFKCDV</sequence>
<proteinExistence type="predicted"/>
<name>Q4T8R1_TETNG</name>
<dbReference type="KEGG" id="tng:GSTEN00005113G001"/>
<feature type="non-terminal residue" evidence="1">
    <location>
        <position position="1"/>
    </location>
</feature>
<protein>
    <submittedName>
        <fullName evidence="1">(spotted green pufferfish) hypothetical protein</fullName>
    </submittedName>
</protein>
<reference evidence="1" key="1">
    <citation type="journal article" date="2004" name="Nature">
        <title>Genome duplication in the teleost fish Tetraodon nigroviridis reveals the early vertebrate proto-karyotype.</title>
        <authorList>
            <person name="Jaillon O."/>
            <person name="Aury J.-M."/>
            <person name="Brunet F."/>
            <person name="Petit J.-L."/>
            <person name="Stange-Thomann N."/>
            <person name="Mauceli E."/>
            <person name="Bouneau L."/>
            <person name="Fischer C."/>
            <person name="Ozouf-Costaz C."/>
            <person name="Bernot A."/>
            <person name="Nicaud S."/>
            <person name="Jaffe D."/>
            <person name="Fisher S."/>
            <person name="Lutfalla G."/>
            <person name="Dossat C."/>
            <person name="Segurens B."/>
            <person name="Dasilva C."/>
            <person name="Salanoubat M."/>
            <person name="Levy M."/>
            <person name="Boudet N."/>
            <person name="Castellano S."/>
            <person name="Anthouard V."/>
            <person name="Jubin C."/>
            <person name="Castelli V."/>
            <person name="Katinka M."/>
            <person name="Vacherie B."/>
            <person name="Biemont C."/>
            <person name="Skalli Z."/>
            <person name="Cattolico L."/>
            <person name="Poulain J."/>
            <person name="De Berardinis V."/>
            <person name="Cruaud C."/>
            <person name="Duprat S."/>
            <person name="Brottier P."/>
            <person name="Coutanceau J.-P."/>
            <person name="Gouzy J."/>
            <person name="Parra G."/>
            <person name="Lardier G."/>
            <person name="Chapple C."/>
            <person name="McKernan K.J."/>
            <person name="McEwan P."/>
            <person name="Bosak S."/>
            <person name="Kellis M."/>
            <person name="Volff J.-N."/>
            <person name="Guigo R."/>
            <person name="Zody M.C."/>
            <person name="Mesirov J."/>
            <person name="Lindblad-Toh K."/>
            <person name="Birren B."/>
            <person name="Nusbaum C."/>
            <person name="Kahn D."/>
            <person name="Robinson-Rechavi M."/>
            <person name="Laudet V."/>
            <person name="Schachter V."/>
            <person name="Quetier F."/>
            <person name="Saurin W."/>
            <person name="Scarpelli C."/>
            <person name="Wincker P."/>
            <person name="Lander E.S."/>
            <person name="Weissenbach J."/>
            <person name="Roest Crollius H."/>
        </authorList>
    </citation>
    <scope>NUCLEOTIDE SEQUENCE [LARGE SCALE GENOMIC DNA]</scope>
</reference>
<accession>Q4T8R1</accession>
<gene>
    <name evidence="1" type="ORF">GSTENG00005113001</name>
</gene>
<dbReference type="EMBL" id="CAAE01007741">
    <property type="protein sequence ID" value="CAF90721.1"/>
    <property type="molecule type" value="Genomic_DNA"/>
</dbReference>
<comment type="caution">
    <text evidence="1">The sequence shown here is derived from an EMBL/GenBank/DDBJ whole genome shotgun (WGS) entry which is preliminary data.</text>
</comment>
<evidence type="ECO:0000313" key="1">
    <source>
        <dbReference type="EMBL" id="CAF90721.1"/>
    </source>
</evidence>
<organism evidence="1">
    <name type="scientific">Tetraodon nigroviridis</name>
    <name type="common">Spotted green pufferfish</name>
    <name type="synonym">Chelonodon nigroviridis</name>
    <dbReference type="NCBI Taxonomy" id="99883"/>
    <lineage>
        <taxon>Eukaryota</taxon>
        <taxon>Metazoa</taxon>
        <taxon>Chordata</taxon>
        <taxon>Craniata</taxon>
        <taxon>Vertebrata</taxon>
        <taxon>Euteleostomi</taxon>
        <taxon>Actinopterygii</taxon>
        <taxon>Neopterygii</taxon>
        <taxon>Teleostei</taxon>
        <taxon>Neoteleostei</taxon>
        <taxon>Acanthomorphata</taxon>
        <taxon>Eupercaria</taxon>
        <taxon>Tetraodontiformes</taxon>
        <taxon>Tetradontoidea</taxon>
        <taxon>Tetraodontidae</taxon>
        <taxon>Tetraodon</taxon>
    </lineage>
</organism>